<evidence type="ECO:0000313" key="6">
    <source>
        <dbReference type="Proteomes" id="UP000199595"/>
    </source>
</evidence>
<evidence type="ECO:0000256" key="1">
    <source>
        <dbReference type="SAM" id="SignalP"/>
    </source>
</evidence>
<gene>
    <name evidence="5" type="ORF">SAMN05444411_101413</name>
</gene>
<evidence type="ECO:0000259" key="2">
    <source>
        <dbReference type="Pfam" id="PF25290"/>
    </source>
</evidence>
<dbReference type="EMBL" id="FNNJ01000001">
    <property type="protein sequence ID" value="SDW27920.1"/>
    <property type="molecule type" value="Genomic_DNA"/>
</dbReference>
<evidence type="ECO:0000313" key="5">
    <source>
        <dbReference type="EMBL" id="SDW27920.1"/>
    </source>
</evidence>
<dbReference type="STRING" id="762486.SAMN05444411_101413"/>
<dbReference type="OrthoDB" id="972537at2"/>
<dbReference type="InterPro" id="IPR015943">
    <property type="entry name" value="WD40/YVTN_repeat-like_dom_sf"/>
</dbReference>
<evidence type="ECO:0000259" key="4">
    <source>
        <dbReference type="Pfam" id="PF25292"/>
    </source>
</evidence>
<dbReference type="InterPro" id="IPR057422">
    <property type="entry name" value="CGLA_C"/>
</dbReference>
<protein>
    <recommendedName>
        <fullName evidence="7">PQQ-like domain-containing protein</fullName>
    </recommendedName>
</protein>
<keyword evidence="1" id="KW-0732">Signal</keyword>
<feature type="domain" description="Lambda-carrageenase beta-propeller" evidence="4">
    <location>
        <begin position="97"/>
        <end position="411"/>
    </location>
</feature>
<evidence type="ECO:0000259" key="3">
    <source>
        <dbReference type="Pfam" id="PF25291"/>
    </source>
</evidence>
<reference evidence="5 6" key="1">
    <citation type="submission" date="2016-10" db="EMBL/GenBank/DDBJ databases">
        <authorList>
            <person name="de Groot N.N."/>
        </authorList>
    </citation>
    <scope>NUCLEOTIDE SEQUENCE [LARGE SCALE GENOMIC DNA]</scope>
    <source>
        <strain evidence="5 6">DSM 24956</strain>
    </source>
</reference>
<dbReference type="Pfam" id="PF25291">
    <property type="entry name" value="CGLA_C"/>
    <property type="match status" value="1"/>
</dbReference>
<dbReference type="RefSeq" id="WP_090119212.1">
    <property type="nucleotide sequence ID" value="NZ_FNNJ01000001.1"/>
</dbReference>
<evidence type="ECO:0008006" key="7">
    <source>
        <dbReference type="Google" id="ProtNLM"/>
    </source>
</evidence>
<dbReference type="InterPro" id="IPR057421">
    <property type="entry name" value="CGLA_M"/>
</dbReference>
<feature type="chain" id="PRO_5011793694" description="PQQ-like domain-containing protein" evidence="1">
    <location>
        <begin position="26"/>
        <end position="976"/>
    </location>
</feature>
<name>A0A1H2S8T9_9FLAO</name>
<sequence>MSKIKFSQLLAIIFIVFLCINSLQAQITNSDYYGFEKGGEGWNSENTKNWKYSTTNKASGEYSLKFSSLTEVNSLISFDTKKTILKVRIAKSNTNEFIVASSYEGTVLAVRFDGKILWQNELSGFMNHDIWCEDITGDGIDEIFAANANGTLYCLNSKGEELWKFKPSIAPMYSVCVVVKNNTPYVVCGGFDLNYYYLSATGDLVKTIASSTYSIETTFGDHKPEGGIHSINFLRKAKKSDGTDMLAVLGTNNSMQVKGSMYLFDVLADTPLSSTKLLNNKPTGEMRVLDINNDGADELFMGTSSHLNDASFVEFNTSNQEQTKFQLADLRNKTDKTPYRVAQADVLLNNDSYNYLVLMGTSMVIIPETKDLDDAEVLTANYAFNDMWVQHSTNKIILASAQSGGSSIHILNTNIEGWKQAFTEIEPIGKIASILENTQAVWNKLENFEKPTWENPQPVILMSEKITTEVNSIVNDIKSNYSSPVFLESIFMKNVENWDRSSMENEVYKNKRDGRKNYTLTSQEVQDLLIPKLDVNLGISFWGGHGNDPYMISKPTLEKIIDAAKTKDKHNVMIYPELEAFSSDFAWVLNDHFYPLATYSTGSKNKLYIRTKHTFWQSTVHMPLWSRLASGEFSDVFVPSMEETSGKTMDLSVAGRMGIWLSGAVDNWGARAVPDNPSFDRLRQYSNQKLPNHFLRQMVYNISSGATYINNFPVDQEYMSLLWVLIAKGALYVPEKNEVLSISPVHLSMLEPDDDYALDGNSIKWTSYFNETTEQNSPRVFSRLNGTWPGAPVTEWDFSSYASGVKDRRLHFLPTYKNGLVLVTPPSEPEGAESPRGKLTDHLHPFYKDKMKEYFTDGKHYYSSSTGGTQYAADSYYQTIKSDIETSSTQLPVTVSGDVAWVVAQTSPTHFRLTIIDNGYLNPNNRVAYVSFNNIIPKKIVDVIDGTEYGASNSMVNIEIPCGMFRFIDIELTNPF</sequence>
<feature type="domain" description="Lambda-carrageenase middle" evidence="2">
    <location>
        <begin position="497"/>
        <end position="864"/>
    </location>
</feature>
<dbReference type="Pfam" id="PF25290">
    <property type="entry name" value="CGLA_M"/>
    <property type="match status" value="1"/>
</dbReference>
<accession>A0A1H2S8T9</accession>
<dbReference type="Pfam" id="PF25292">
    <property type="entry name" value="Beta-prop_CGLA"/>
    <property type="match status" value="1"/>
</dbReference>
<feature type="domain" description="Lambda-carrageenase C-terminal" evidence="3">
    <location>
        <begin position="894"/>
        <end position="971"/>
    </location>
</feature>
<keyword evidence="6" id="KW-1185">Reference proteome</keyword>
<dbReference type="SUPFAM" id="SSF50998">
    <property type="entry name" value="Quinoprotein alcohol dehydrogenase-like"/>
    <property type="match status" value="1"/>
</dbReference>
<dbReference type="Gene3D" id="2.130.10.10">
    <property type="entry name" value="YVTN repeat-like/Quinoprotein amine dehydrogenase"/>
    <property type="match status" value="1"/>
</dbReference>
<organism evidence="5 6">
    <name type="scientific">Lutibacter oricola</name>
    <dbReference type="NCBI Taxonomy" id="762486"/>
    <lineage>
        <taxon>Bacteria</taxon>
        <taxon>Pseudomonadati</taxon>
        <taxon>Bacteroidota</taxon>
        <taxon>Flavobacteriia</taxon>
        <taxon>Flavobacteriales</taxon>
        <taxon>Flavobacteriaceae</taxon>
        <taxon>Lutibacter</taxon>
    </lineage>
</organism>
<dbReference type="InterPro" id="IPR057420">
    <property type="entry name" value="Beta-prop_CGLA"/>
</dbReference>
<dbReference type="AlphaFoldDB" id="A0A1H2S8T9"/>
<proteinExistence type="predicted"/>
<dbReference type="InterPro" id="IPR011047">
    <property type="entry name" value="Quinoprotein_ADH-like_sf"/>
</dbReference>
<dbReference type="Proteomes" id="UP000199595">
    <property type="component" value="Unassembled WGS sequence"/>
</dbReference>
<feature type="signal peptide" evidence="1">
    <location>
        <begin position="1"/>
        <end position="25"/>
    </location>
</feature>